<name>A0A426YK16_ENSVE</name>
<proteinExistence type="predicted"/>
<accession>A0A426YK16</accession>
<gene>
    <name evidence="1" type="ORF">B296_00050671</name>
</gene>
<dbReference type="Proteomes" id="UP000287651">
    <property type="component" value="Unassembled WGS sequence"/>
</dbReference>
<evidence type="ECO:0000313" key="1">
    <source>
        <dbReference type="EMBL" id="RRT52109.1"/>
    </source>
</evidence>
<protein>
    <submittedName>
        <fullName evidence="1">Uncharacterized protein</fullName>
    </submittedName>
</protein>
<evidence type="ECO:0000313" key="2">
    <source>
        <dbReference type="Proteomes" id="UP000287651"/>
    </source>
</evidence>
<dbReference type="EMBL" id="AMZH03011857">
    <property type="protein sequence ID" value="RRT52109.1"/>
    <property type="molecule type" value="Genomic_DNA"/>
</dbReference>
<reference evidence="1 2" key="1">
    <citation type="journal article" date="2014" name="Agronomy (Basel)">
        <title>A Draft Genome Sequence for Ensete ventricosum, the Drought-Tolerant Tree Against Hunger.</title>
        <authorList>
            <person name="Harrison J."/>
            <person name="Moore K.A."/>
            <person name="Paszkiewicz K."/>
            <person name="Jones T."/>
            <person name="Grant M."/>
            <person name="Ambacheew D."/>
            <person name="Muzemil S."/>
            <person name="Studholme D.J."/>
        </authorList>
    </citation>
    <scope>NUCLEOTIDE SEQUENCE [LARGE SCALE GENOMIC DNA]</scope>
</reference>
<dbReference type="AlphaFoldDB" id="A0A426YK16"/>
<comment type="caution">
    <text evidence="1">The sequence shown here is derived from an EMBL/GenBank/DDBJ whole genome shotgun (WGS) entry which is preliminary data.</text>
</comment>
<organism evidence="1 2">
    <name type="scientific">Ensete ventricosum</name>
    <name type="common">Abyssinian banana</name>
    <name type="synonym">Musa ensete</name>
    <dbReference type="NCBI Taxonomy" id="4639"/>
    <lineage>
        <taxon>Eukaryota</taxon>
        <taxon>Viridiplantae</taxon>
        <taxon>Streptophyta</taxon>
        <taxon>Embryophyta</taxon>
        <taxon>Tracheophyta</taxon>
        <taxon>Spermatophyta</taxon>
        <taxon>Magnoliopsida</taxon>
        <taxon>Liliopsida</taxon>
        <taxon>Zingiberales</taxon>
        <taxon>Musaceae</taxon>
        <taxon>Ensete</taxon>
    </lineage>
</organism>
<sequence length="70" mass="7784">MRCQRVDPTVTSPRVIATVAIPMDCVTPENRRGTQPSSHRMIRAPHTSFLGSHVTHETVKTSRDHGNSHP</sequence>